<dbReference type="RefSeq" id="WP_045278788.1">
    <property type="nucleotide sequence ID" value="NZ_CAKKLT010000005.1"/>
</dbReference>
<dbReference type="OrthoDB" id="7903015at2"/>
<dbReference type="GO" id="GO:0005829">
    <property type="term" value="C:cytosol"/>
    <property type="evidence" value="ECO:0007669"/>
    <property type="project" value="TreeGrafter"/>
</dbReference>
<dbReference type="InterPro" id="IPR011251">
    <property type="entry name" value="Luciferase-like_dom"/>
</dbReference>
<gene>
    <name evidence="2" type="primary">limB_3</name>
    <name evidence="2" type="ORF">RS83_01401</name>
</gene>
<dbReference type="PANTHER" id="PTHR30137">
    <property type="entry name" value="LUCIFERASE-LIKE MONOOXYGENASE"/>
    <property type="match status" value="1"/>
</dbReference>
<protein>
    <submittedName>
        <fullName evidence="2">Limonene 1,2-monooxygenase</fullName>
        <ecNumber evidence="2">1.14.13.107</ecNumber>
    </submittedName>
</protein>
<sequence>MADQLIPNAGLILAGSHPEGDPRAGLEQTLRLFSFAEDLGYDVAGIRQRHLERGISSALPFLAAASQRTQRIRLETGVVPLGYETPFRLAEDFGTVDALSGGRINVGISTSSPHGDLLGDLGRGDAAAEPYVLVGRFLEALEGHALAAEPLSTPYGPQIPRIEPHIPGLRDRVWLGGGSERSVRWAAQHGLKLLLGNLSDAGGHDRFEPAQRVHLDLYHSEFVGDGVPTVGVERVIVPTTSATAEQREHYRAYAEAREARTARPAELGTRRVVFQRDLVGSAEEIVDRLRDDPSIDGRTEVRVALPYGFSEDEYRQIFSDIRYAILPELGWTPADARVDEPLITSREVA</sequence>
<dbReference type="EMBL" id="JYIW01000022">
    <property type="protein sequence ID" value="KJL29831.1"/>
    <property type="molecule type" value="Genomic_DNA"/>
</dbReference>
<evidence type="ECO:0000259" key="1">
    <source>
        <dbReference type="Pfam" id="PF00296"/>
    </source>
</evidence>
<dbReference type="InterPro" id="IPR050766">
    <property type="entry name" value="Bact_Lucif_Oxidored"/>
</dbReference>
<dbReference type="GO" id="GO:0052601">
    <property type="term" value="F:limonene 1,2-monooxygenase [NAD(P)H) activity"/>
    <property type="evidence" value="ECO:0007669"/>
    <property type="project" value="UniProtKB-EC"/>
</dbReference>
<organism evidence="2 3">
    <name type="scientific">Microbacterium oxydans</name>
    <dbReference type="NCBI Taxonomy" id="82380"/>
    <lineage>
        <taxon>Bacteria</taxon>
        <taxon>Bacillati</taxon>
        <taxon>Actinomycetota</taxon>
        <taxon>Actinomycetes</taxon>
        <taxon>Micrococcales</taxon>
        <taxon>Microbacteriaceae</taxon>
        <taxon>Microbacterium</taxon>
    </lineage>
</organism>
<feature type="domain" description="Luciferase-like" evidence="1">
    <location>
        <begin position="17"/>
        <end position="290"/>
    </location>
</feature>
<dbReference type="Proteomes" id="UP000033640">
    <property type="component" value="Unassembled WGS sequence"/>
</dbReference>
<proteinExistence type="predicted"/>
<name>A0A0F0LE76_9MICO</name>
<dbReference type="AlphaFoldDB" id="A0A0F0LE76"/>
<dbReference type="Pfam" id="PF00296">
    <property type="entry name" value="Bac_luciferase"/>
    <property type="match status" value="1"/>
</dbReference>
<keyword evidence="2" id="KW-0560">Oxidoreductase</keyword>
<dbReference type="SUPFAM" id="SSF51679">
    <property type="entry name" value="Bacterial luciferase-like"/>
    <property type="match status" value="1"/>
</dbReference>
<evidence type="ECO:0000313" key="2">
    <source>
        <dbReference type="EMBL" id="KJL29831.1"/>
    </source>
</evidence>
<dbReference type="PATRIC" id="fig|82380.11.peg.1437"/>
<dbReference type="InterPro" id="IPR036661">
    <property type="entry name" value="Luciferase-like_sf"/>
</dbReference>
<reference evidence="2 3" key="1">
    <citation type="submission" date="2015-02" db="EMBL/GenBank/DDBJ databases">
        <title>Draft genome sequences of ten Microbacterium spp. with emphasis on heavy metal contaminated environments.</title>
        <authorList>
            <person name="Corretto E."/>
        </authorList>
    </citation>
    <scope>NUCLEOTIDE SEQUENCE [LARGE SCALE GENOMIC DNA]</scope>
    <source>
        <strain evidence="2 3">BEL4b</strain>
    </source>
</reference>
<evidence type="ECO:0000313" key="3">
    <source>
        <dbReference type="Proteomes" id="UP000033640"/>
    </source>
</evidence>
<dbReference type="Gene3D" id="3.20.20.30">
    <property type="entry name" value="Luciferase-like domain"/>
    <property type="match status" value="1"/>
</dbReference>
<accession>A0A0F0LE76</accession>
<dbReference type="PANTHER" id="PTHR30137:SF15">
    <property type="entry name" value="BLL6902 PROTEIN"/>
    <property type="match status" value="1"/>
</dbReference>
<comment type="caution">
    <text evidence="2">The sequence shown here is derived from an EMBL/GenBank/DDBJ whole genome shotgun (WGS) entry which is preliminary data.</text>
</comment>
<dbReference type="EC" id="1.14.13.107" evidence="2"/>
<keyword evidence="2" id="KW-0503">Monooxygenase</keyword>